<comment type="caution">
    <text evidence="1">The sequence shown here is derived from an EMBL/GenBank/DDBJ whole genome shotgun (WGS) entry which is preliminary data.</text>
</comment>
<accession>A0A4R2J6D2</accession>
<protein>
    <submittedName>
        <fullName evidence="1">Uncharacterized protein</fullName>
    </submittedName>
</protein>
<dbReference type="EMBL" id="SLWU01000049">
    <property type="protein sequence ID" value="TCO54553.1"/>
    <property type="molecule type" value="Genomic_DNA"/>
</dbReference>
<sequence length="143" mass="16492">MRKIVNREDKIIINYSQSKGGKQCSFNLVFPYINDTEIDVALVAEQSDSGEWNPLKAIIDKEETTADEEEAAKDLADLTWHIYSRKERKKLLPPVVNLWEEGNLIIAACLSGKYGEKFFTAKQQENLEKEVLNSDRLICWWPD</sequence>
<proteinExistence type="predicted"/>
<evidence type="ECO:0000313" key="2">
    <source>
        <dbReference type="Proteomes" id="UP000294886"/>
    </source>
</evidence>
<feature type="non-terminal residue" evidence="1">
    <location>
        <position position="143"/>
    </location>
</feature>
<gene>
    <name evidence="1" type="ORF">EV203_1495</name>
</gene>
<dbReference type="Proteomes" id="UP000294886">
    <property type="component" value="Unassembled WGS sequence"/>
</dbReference>
<dbReference type="AlphaFoldDB" id="A0A4R2J6D2"/>
<evidence type="ECO:0000313" key="1">
    <source>
        <dbReference type="EMBL" id="TCO54553.1"/>
    </source>
</evidence>
<organism evidence="1 2">
    <name type="scientific">Caldanaerobacter subterraneus</name>
    <dbReference type="NCBI Taxonomy" id="911092"/>
    <lineage>
        <taxon>Bacteria</taxon>
        <taxon>Bacillati</taxon>
        <taxon>Bacillota</taxon>
        <taxon>Clostridia</taxon>
        <taxon>Thermoanaerobacterales</taxon>
        <taxon>Thermoanaerobacteraceae</taxon>
        <taxon>Caldanaerobacter</taxon>
    </lineage>
</organism>
<name>A0A4R2J6D2_9THEO</name>
<reference evidence="1 2" key="1">
    <citation type="submission" date="2019-03" db="EMBL/GenBank/DDBJ databases">
        <title>Genomic Encyclopedia of Type Strains, Phase IV (KMG-IV): sequencing the most valuable type-strain genomes for metagenomic binning, comparative biology and taxonomic classification.</title>
        <authorList>
            <person name="Goeker M."/>
        </authorList>
    </citation>
    <scope>NUCLEOTIDE SEQUENCE [LARGE SCALE GENOMIC DNA]</scope>
    <source>
        <strain evidence="1 2">DSM 13054</strain>
    </source>
</reference>